<dbReference type="GO" id="GO:0016567">
    <property type="term" value="P:protein ubiquitination"/>
    <property type="evidence" value="ECO:0007669"/>
    <property type="project" value="UniProtKB-UniPathway"/>
</dbReference>
<evidence type="ECO:0000256" key="9">
    <source>
        <dbReference type="ARBA" id="ARBA00022741"/>
    </source>
</evidence>
<accession>A0A7J7CWD6</accession>
<dbReference type="InterPro" id="IPR011009">
    <property type="entry name" value="Kinase-like_dom_sf"/>
</dbReference>
<dbReference type="PROSITE" id="PS51698">
    <property type="entry name" value="U_BOX"/>
    <property type="match status" value="1"/>
</dbReference>
<evidence type="ECO:0000313" key="21">
    <source>
        <dbReference type="EMBL" id="KAF5738407.1"/>
    </source>
</evidence>
<dbReference type="InterPro" id="IPR001611">
    <property type="entry name" value="Leu-rich_rpt"/>
</dbReference>
<dbReference type="FunFam" id="3.80.10.10:FF:001690">
    <property type="entry name" value="Leucine-rich repeat receptor-like protein kinase PXC2"/>
    <property type="match status" value="1"/>
</dbReference>
<dbReference type="InterPro" id="IPR000719">
    <property type="entry name" value="Prot_kinase_dom"/>
</dbReference>
<dbReference type="Gene3D" id="1.10.510.10">
    <property type="entry name" value="Transferase(Phosphotransferase) domain 1"/>
    <property type="match status" value="1"/>
</dbReference>
<feature type="compositionally biased region" description="Acidic residues" evidence="16">
    <location>
        <begin position="1027"/>
        <end position="1040"/>
    </location>
</feature>
<keyword evidence="7 18" id="KW-0732">Signal</keyword>
<dbReference type="Pfam" id="PF13855">
    <property type="entry name" value="LRR_8"/>
    <property type="match status" value="2"/>
</dbReference>
<dbReference type="GO" id="GO:0004672">
    <property type="term" value="F:protein kinase activity"/>
    <property type="evidence" value="ECO:0007669"/>
    <property type="project" value="InterPro"/>
</dbReference>
<evidence type="ECO:0000256" key="17">
    <source>
        <dbReference type="SAM" id="Phobius"/>
    </source>
</evidence>
<dbReference type="Pfam" id="PF23112">
    <property type="entry name" value="PUB62-63_C"/>
    <property type="match status" value="1"/>
</dbReference>
<dbReference type="PROSITE" id="PS50011">
    <property type="entry name" value="PROTEIN_KINASE_DOM"/>
    <property type="match status" value="1"/>
</dbReference>
<keyword evidence="12 17" id="KW-0472">Membrane</keyword>
<feature type="chain" id="PRO_5029815883" evidence="18">
    <location>
        <begin position="23"/>
        <end position="1349"/>
    </location>
</feature>
<gene>
    <name evidence="21" type="ORF">HS088_TW13G01306</name>
</gene>
<protein>
    <submittedName>
        <fullName evidence="21">Leucine-rich repeat protein kinase family protein</fullName>
    </submittedName>
</protein>
<dbReference type="InterPro" id="IPR013210">
    <property type="entry name" value="LRR_N_plant-typ"/>
</dbReference>
<evidence type="ECO:0000256" key="16">
    <source>
        <dbReference type="SAM" id="MobiDB-lite"/>
    </source>
</evidence>
<dbReference type="InParanoid" id="A0A7J7CWD6"/>
<dbReference type="InterPro" id="IPR013083">
    <property type="entry name" value="Znf_RING/FYVE/PHD"/>
</dbReference>
<dbReference type="PANTHER" id="PTHR48053:SF22">
    <property type="entry name" value="MDIS1-INTERACTING RECEPTOR LIKE KINASE 2-LIKE"/>
    <property type="match status" value="1"/>
</dbReference>
<dbReference type="Proteomes" id="UP000593562">
    <property type="component" value="Unassembled WGS sequence"/>
</dbReference>
<feature type="domain" description="U-box" evidence="20">
    <location>
        <begin position="1164"/>
        <end position="1236"/>
    </location>
</feature>
<dbReference type="FunFam" id="3.80.10.10:FF:000362">
    <property type="entry name" value="Putative LRR receptor-like serine/threonine-protein kinase IRK"/>
    <property type="match status" value="1"/>
</dbReference>
<feature type="region of interest" description="Disordered" evidence="16">
    <location>
        <begin position="1240"/>
        <end position="1266"/>
    </location>
</feature>
<feature type="compositionally biased region" description="Basic and acidic residues" evidence="16">
    <location>
        <begin position="998"/>
        <end position="1008"/>
    </location>
</feature>
<keyword evidence="6 17" id="KW-0812">Transmembrane</keyword>
<feature type="region of interest" description="Disordered" evidence="16">
    <location>
        <begin position="988"/>
        <end position="1070"/>
    </location>
</feature>
<evidence type="ECO:0000256" key="4">
    <source>
        <dbReference type="ARBA" id="ARBA00022614"/>
    </source>
</evidence>
<dbReference type="FunFam" id="1.10.510.10:FF:000267">
    <property type="entry name" value="probable LRR receptor-like serine/threonine-protein kinase IRK"/>
    <property type="match status" value="1"/>
</dbReference>
<comment type="caution">
    <text evidence="21">The sequence shown here is derived from an EMBL/GenBank/DDBJ whole genome shotgun (WGS) entry which is preliminary data.</text>
</comment>
<dbReference type="InterPro" id="IPR051716">
    <property type="entry name" value="Plant_RL_S/T_kinase"/>
</dbReference>
<dbReference type="GO" id="GO:0004842">
    <property type="term" value="F:ubiquitin-protein transferase activity"/>
    <property type="evidence" value="ECO:0007669"/>
    <property type="project" value="InterPro"/>
</dbReference>
<dbReference type="Pfam" id="PF04564">
    <property type="entry name" value="U-box"/>
    <property type="match status" value="1"/>
</dbReference>
<evidence type="ECO:0000256" key="12">
    <source>
        <dbReference type="ARBA" id="ARBA00023136"/>
    </source>
</evidence>
<evidence type="ECO:0000256" key="5">
    <source>
        <dbReference type="ARBA" id="ARBA00022679"/>
    </source>
</evidence>
<dbReference type="CDD" id="cd14066">
    <property type="entry name" value="STKc_IRAK"/>
    <property type="match status" value="1"/>
</dbReference>
<evidence type="ECO:0000256" key="10">
    <source>
        <dbReference type="ARBA" id="ARBA00022840"/>
    </source>
</evidence>
<evidence type="ECO:0000256" key="13">
    <source>
        <dbReference type="ARBA" id="ARBA00023170"/>
    </source>
</evidence>
<name>A0A7J7CWD6_TRIWF</name>
<comment type="pathway">
    <text evidence="3">Protein modification; protein ubiquitination.</text>
</comment>
<dbReference type="Gene3D" id="3.30.200.20">
    <property type="entry name" value="Phosphorylase Kinase, domain 1"/>
    <property type="match status" value="1"/>
</dbReference>
<dbReference type="Gene3D" id="3.30.40.10">
    <property type="entry name" value="Zinc/RING finger domain, C3HC4 (zinc finger)"/>
    <property type="match status" value="1"/>
</dbReference>
<feature type="compositionally biased region" description="Polar residues" evidence="16">
    <location>
        <begin position="1009"/>
        <end position="1026"/>
    </location>
</feature>
<keyword evidence="11 17" id="KW-1133">Transmembrane helix</keyword>
<dbReference type="InterPro" id="IPR003613">
    <property type="entry name" value="Ubox_domain"/>
</dbReference>
<comment type="subcellular location">
    <subcellularLocation>
        <location evidence="1">Cell membrane</location>
    </subcellularLocation>
    <subcellularLocation>
        <location evidence="2">Membrane</location>
        <topology evidence="2">Single-pass type I membrane protein</topology>
    </subcellularLocation>
</comment>
<keyword evidence="13" id="KW-0675">Receptor</keyword>
<proteinExistence type="predicted"/>
<evidence type="ECO:0000256" key="14">
    <source>
        <dbReference type="ARBA" id="ARBA00023180"/>
    </source>
</evidence>
<evidence type="ECO:0000256" key="3">
    <source>
        <dbReference type="ARBA" id="ARBA00004906"/>
    </source>
</evidence>
<dbReference type="InterPro" id="IPR032675">
    <property type="entry name" value="LRR_dom_sf"/>
</dbReference>
<dbReference type="Pfam" id="PF00560">
    <property type="entry name" value="LRR_1"/>
    <property type="match status" value="6"/>
</dbReference>
<dbReference type="InterPro" id="IPR003591">
    <property type="entry name" value="Leu-rich_rpt_typical-subtyp"/>
</dbReference>
<evidence type="ECO:0000256" key="8">
    <source>
        <dbReference type="ARBA" id="ARBA00022737"/>
    </source>
</evidence>
<evidence type="ECO:0000256" key="11">
    <source>
        <dbReference type="ARBA" id="ARBA00022989"/>
    </source>
</evidence>
<keyword evidence="5" id="KW-0808">Transferase</keyword>
<dbReference type="Pfam" id="PF07714">
    <property type="entry name" value="PK_Tyr_Ser-Thr"/>
    <property type="match status" value="1"/>
</dbReference>
<evidence type="ECO:0000256" key="15">
    <source>
        <dbReference type="PROSITE-ProRule" id="PRU10141"/>
    </source>
</evidence>
<dbReference type="Gene3D" id="3.80.10.10">
    <property type="entry name" value="Ribonuclease Inhibitor"/>
    <property type="match status" value="5"/>
</dbReference>
<evidence type="ECO:0000259" key="20">
    <source>
        <dbReference type="PROSITE" id="PS51698"/>
    </source>
</evidence>
<dbReference type="InterPro" id="IPR017441">
    <property type="entry name" value="Protein_kinase_ATP_BS"/>
</dbReference>
<dbReference type="GO" id="GO:0005886">
    <property type="term" value="C:plasma membrane"/>
    <property type="evidence" value="ECO:0007669"/>
    <property type="project" value="UniProtKB-SubCell"/>
</dbReference>
<dbReference type="InterPro" id="IPR001245">
    <property type="entry name" value="Ser-Thr/Tyr_kinase_cat_dom"/>
</dbReference>
<evidence type="ECO:0000259" key="19">
    <source>
        <dbReference type="PROSITE" id="PS50011"/>
    </source>
</evidence>
<keyword evidence="8" id="KW-0677">Repeat</keyword>
<dbReference type="SUPFAM" id="SSF57850">
    <property type="entry name" value="RING/U-box"/>
    <property type="match status" value="1"/>
</dbReference>
<feature type="binding site" evidence="15">
    <location>
        <position position="696"/>
    </location>
    <ligand>
        <name>ATP</name>
        <dbReference type="ChEBI" id="CHEBI:30616"/>
    </ligand>
</feature>
<dbReference type="FunFam" id="3.30.200.20:FF:000295">
    <property type="entry name" value="probable LRR receptor-like serine/threonine-protein kinase IRK"/>
    <property type="match status" value="1"/>
</dbReference>
<keyword evidence="14" id="KW-0325">Glycoprotein</keyword>
<organism evidence="21 22">
    <name type="scientific">Tripterygium wilfordii</name>
    <name type="common">Thunder God vine</name>
    <dbReference type="NCBI Taxonomy" id="458696"/>
    <lineage>
        <taxon>Eukaryota</taxon>
        <taxon>Viridiplantae</taxon>
        <taxon>Streptophyta</taxon>
        <taxon>Embryophyta</taxon>
        <taxon>Tracheophyta</taxon>
        <taxon>Spermatophyta</taxon>
        <taxon>Magnoliopsida</taxon>
        <taxon>eudicotyledons</taxon>
        <taxon>Gunneridae</taxon>
        <taxon>Pentapetalae</taxon>
        <taxon>rosids</taxon>
        <taxon>fabids</taxon>
        <taxon>Celastrales</taxon>
        <taxon>Celastraceae</taxon>
        <taxon>Tripterygium</taxon>
    </lineage>
</organism>
<evidence type="ECO:0000256" key="7">
    <source>
        <dbReference type="ARBA" id="ARBA00022729"/>
    </source>
</evidence>
<sequence>MRAMSNWKWLFGALFMSVLVSSQSLRSLNPSLSDDVLGLIVFKADIQDPLGKLTSWNEDDAVPCSWRGVKCNPRSNRVTELILDGFSLSGRIGRGLLQLQFLRKLSLSKNNLTGTINPNLTMLEYLRTVDVSENSLSGSISDDFFKQCGSLRVISLAKNQFMGKVPGSLSSCSTLVAVNLSSNQFSGPLPSGIWELNVLRSLDLSDNLLDGEIPKGIEAAKNLRAINLSNNQLTGRVPDGIGSCLLLRSVDLSDNSLSGNLPQTMQKLSLCKYLSLSKNSFEGEVPKWIGEMKSLEKLDLSGNRFLGQIPTSIGNLQSLKALDFSANGFTGSLPKSIENCENLLALDCSRNLLAGDLPEWVFSDDKLKLQVLDLSGNGFSGVMFPAIGYSSSLQLLNLSRNFLVGTIPLTIGEMKALNVFDLSDNQLNGSIPLGIGGAYSLRELRLERNKLSGNIPVSIGNCSALTSMILSQNDFTGPIPVALAELTNLQNVDLSFNKLTGSLPKQLANLVHLVSFNISHNNFQGEVPAGGFFNTISPFSVSGNPSLCGAFVDRSCSAVLPKPIVLNPNSSSDSTAGTLPTNPSHKRITLSISALIAIGAAAVIVVGVIAITVLNLRVRSSTSRSAVAITLSAGEDFSCSPTTDANSGKLVMFSGDPDFSTGAHTLLNKDCELGRGGFGAVYRAVLRDGRPVAIKKLTVSSLVKSQEDFEKEVKKLGKVGHPNLVALEGYYWTTSLQLLIYEFVSGGSLYKHIHQGSGGNFLSWNERFNIILGTAKSLAYLHQSNIVHYNIKSCNVLIDGSGEPKLGDYGLARLLPMLDRYVLSSKIQSALGYMAPEFACRTVKITEKCDVYGFGVLVLEVVTGKRPVEYMEDDVVVLCDIVRGALEEGRVEDCVDGKLEGSFQAEEAIPVIKLGLICTSQVPSNRPDMAENGLNSHAQLVFSDDTLRFNCGPHRVGDPGPKTTRELSAFIDGNKMFLGFSSQGGGDSFRRTSIYGESPDHRRQEIPSDTRNWASSGNGSATTPSGDESEDDEDDEEADLDADHEINGIVATVDDRMKNNTAPSSTGSSRELVMMKDSQNMSNAVQGQQQQGRMVGVGTYQNAVTVLEQDGGDVYYSRYLQGTEVGSGGRGCVGGGQKNVGVGEIGCGLSGRKEGSFSSESGENLRTILSDPVTGTLMDDAMILPCGHSFGSGGIQHIIRTKACCTCSQPVSEDSLSPNLSLRAVVLAFRREEELQFYRSPKRRKERCDQDKGGDSGPMDPPRGRGVQFPFAVTDRVIIKGNKRIPQRFVGREAIVTTQCLNGWYVVKTLDNAESVKLQYRSLAKVLTNPSSKAISNEMAPNWLETCAR</sequence>
<feature type="domain" description="Protein kinase" evidence="19">
    <location>
        <begin position="667"/>
        <end position="940"/>
    </location>
</feature>
<keyword evidence="21" id="KW-0418">Kinase</keyword>
<dbReference type="GO" id="GO:0005524">
    <property type="term" value="F:ATP binding"/>
    <property type="evidence" value="ECO:0007669"/>
    <property type="project" value="UniProtKB-UniRule"/>
</dbReference>
<dbReference type="SMART" id="SM00369">
    <property type="entry name" value="LRR_TYP"/>
    <property type="match status" value="6"/>
</dbReference>
<dbReference type="UniPathway" id="UPA00143"/>
<dbReference type="FunCoup" id="A0A7J7CWD6">
    <property type="interactions" value="1166"/>
</dbReference>
<evidence type="ECO:0000313" key="22">
    <source>
        <dbReference type="Proteomes" id="UP000593562"/>
    </source>
</evidence>
<dbReference type="PROSITE" id="PS00107">
    <property type="entry name" value="PROTEIN_KINASE_ATP"/>
    <property type="match status" value="1"/>
</dbReference>
<dbReference type="PANTHER" id="PTHR48053">
    <property type="entry name" value="LEUCINE RICH REPEAT FAMILY PROTEIN, EXPRESSED"/>
    <property type="match status" value="1"/>
</dbReference>
<dbReference type="EMBL" id="JAAARO010000013">
    <property type="protein sequence ID" value="KAF5738407.1"/>
    <property type="molecule type" value="Genomic_DNA"/>
</dbReference>
<keyword evidence="9 15" id="KW-0547">Nucleotide-binding</keyword>
<feature type="compositionally biased region" description="Polar residues" evidence="16">
    <location>
        <begin position="1059"/>
        <end position="1069"/>
    </location>
</feature>
<dbReference type="SUPFAM" id="SSF52058">
    <property type="entry name" value="L domain-like"/>
    <property type="match status" value="2"/>
</dbReference>
<evidence type="ECO:0000256" key="6">
    <source>
        <dbReference type="ARBA" id="ARBA00022692"/>
    </source>
</evidence>
<keyword evidence="10 15" id="KW-0067">ATP-binding</keyword>
<reference evidence="21 22" key="1">
    <citation type="journal article" date="2020" name="Nat. Commun.">
        <title>Genome of Tripterygium wilfordii and identification of cytochrome P450 involved in triptolide biosynthesis.</title>
        <authorList>
            <person name="Tu L."/>
            <person name="Su P."/>
            <person name="Zhang Z."/>
            <person name="Gao L."/>
            <person name="Wang J."/>
            <person name="Hu T."/>
            <person name="Zhou J."/>
            <person name="Zhang Y."/>
            <person name="Zhao Y."/>
            <person name="Liu Y."/>
            <person name="Song Y."/>
            <person name="Tong Y."/>
            <person name="Lu Y."/>
            <person name="Yang J."/>
            <person name="Xu C."/>
            <person name="Jia M."/>
            <person name="Peters R.J."/>
            <person name="Huang L."/>
            <person name="Gao W."/>
        </authorList>
    </citation>
    <scope>NUCLEOTIDE SEQUENCE [LARGE SCALE GENOMIC DNA]</scope>
    <source>
        <strain evidence="22">cv. XIE 37</strain>
        <tissue evidence="21">Leaf</tissue>
    </source>
</reference>
<keyword evidence="22" id="KW-1185">Reference proteome</keyword>
<evidence type="ECO:0000256" key="2">
    <source>
        <dbReference type="ARBA" id="ARBA00004479"/>
    </source>
</evidence>
<evidence type="ECO:0000256" key="18">
    <source>
        <dbReference type="SAM" id="SignalP"/>
    </source>
</evidence>
<evidence type="ECO:0000256" key="1">
    <source>
        <dbReference type="ARBA" id="ARBA00004236"/>
    </source>
</evidence>
<dbReference type="InterPro" id="IPR057649">
    <property type="entry name" value="PUB62-63_C"/>
</dbReference>
<feature type="transmembrane region" description="Helical" evidence="17">
    <location>
        <begin position="590"/>
        <end position="614"/>
    </location>
</feature>
<keyword evidence="4" id="KW-0433">Leucine-rich repeat</keyword>
<feature type="signal peptide" evidence="18">
    <location>
        <begin position="1"/>
        <end position="22"/>
    </location>
</feature>
<dbReference type="SUPFAM" id="SSF56112">
    <property type="entry name" value="Protein kinase-like (PK-like)"/>
    <property type="match status" value="1"/>
</dbReference>
<dbReference type="Pfam" id="PF08263">
    <property type="entry name" value="LRRNT_2"/>
    <property type="match status" value="1"/>
</dbReference>